<dbReference type="RefSeq" id="XP_016490571.1">
    <property type="nucleotide sequence ID" value="XM_016635085.2"/>
</dbReference>
<dbReference type="RefSeq" id="XP_016490571.1">
    <property type="nucleotide sequence ID" value="XM_016635085.1"/>
</dbReference>
<dbReference type="Pfam" id="PF02362">
    <property type="entry name" value="B3"/>
    <property type="match status" value="1"/>
</dbReference>
<accession>A0A1S4BNV1</accession>
<evidence type="ECO:0000313" key="8">
    <source>
        <dbReference type="RefSeq" id="XP_016490571.1"/>
    </source>
</evidence>
<keyword evidence="5" id="KW-0539">Nucleus</keyword>
<evidence type="ECO:0000256" key="1">
    <source>
        <dbReference type="ARBA" id="ARBA00004123"/>
    </source>
</evidence>
<comment type="subcellular location">
    <subcellularLocation>
        <location evidence="1">Nucleus</location>
    </subcellularLocation>
</comment>
<evidence type="ECO:0000256" key="2">
    <source>
        <dbReference type="ARBA" id="ARBA00023015"/>
    </source>
</evidence>
<evidence type="ECO:0000256" key="4">
    <source>
        <dbReference type="ARBA" id="ARBA00023163"/>
    </source>
</evidence>
<dbReference type="OMA" id="VIMANTH"/>
<dbReference type="SUPFAM" id="SSF101936">
    <property type="entry name" value="DNA-binding pseudobarrel domain"/>
    <property type="match status" value="1"/>
</dbReference>
<dbReference type="InterPro" id="IPR044837">
    <property type="entry name" value="REM16-like"/>
</dbReference>
<evidence type="ECO:0000256" key="5">
    <source>
        <dbReference type="ARBA" id="ARBA00023242"/>
    </source>
</evidence>
<keyword evidence="4" id="KW-0804">Transcription</keyword>
<protein>
    <submittedName>
        <fullName evidence="8">B3 domain-containing protein Os04g0386900-like</fullName>
    </submittedName>
</protein>
<reference evidence="8" key="2">
    <citation type="submission" date="2025-08" db="UniProtKB">
        <authorList>
            <consortium name="RefSeq"/>
        </authorList>
    </citation>
    <scope>IDENTIFICATION</scope>
    <source>
        <tissue evidence="8">Leaf</tissue>
    </source>
</reference>
<reference evidence="7" key="1">
    <citation type="journal article" date="2014" name="Nat. Commun.">
        <title>The tobacco genome sequence and its comparison with those of tomato and potato.</title>
        <authorList>
            <person name="Sierro N."/>
            <person name="Battey J.N."/>
            <person name="Ouadi S."/>
            <person name="Bakaher N."/>
            <person name="Bovet L."/>
            <person name="Willig A."/>
            <person name="Goepfert S."/>
            <person name="Peitsch M.C."/>
            <person name="Ivanov N.V."/>
        </authorList>
    </citation>
    <scope>NUCLEOTIDE SEQUENCE [LARGE SCALE GENOMIC DNA]</scope>
</reference>
<evidence type="ECO:0000259" key="6">
    <source>
        <dbReference type="PROSITE" id="PS50863"/>
    </source>
</evidence>
<sequence length="169" mass="19071">MEQELQLSVETAMESIPSSVHVSNHDDISTPEIESTGIEEIDNGEYWPLSGKPYVDIILTKTTVKPHYGMYLPRKMNKELPAAGAPAVLTCGRKKWDMFYYSNNNKFSAEWKKFVDDNDLKVGDALVFELSECSTNKIHFKVQILRGDFPSELLPEDEEGATDANPIEL</sequence>
<dbReference type="PROSITE" id="PS50863">
    <property type="entry name" value="B3"/>
    <property type="match status" value="1"/>
</dbReference>
<dbReference type="GO" id="GO:0003677">
    <property type="term" value="F:DNA binding"/>
    <property type="evidence" value="ECO:0007669"/>
    <property type="project" value="UniProtKB-KW"/>
</dbReference>
<feature type="domain" description="TF-B3" evidence="6">
    <location>
        <begin position="55"/>
        <end position="148"/>
    </location>
</feature>
<dbReference type="OrthoDB" id="638806at2759"/>
<dbReference type="GO" id="GO:0005634">
    <property type="term" value="C:nucleus"/>
    <property type="evidence" value="ECO:0007669"/>
    <property type="project" value="UniProtKB-SubCell"/>
</dbReference>
<keyword evidence="7" id="KW-1185">Reference proteome</keyword>
<dbReference type="PaxDb" id="4097-A0A1S4BNV1"/>
<evidence type="ECO:0000256" key="3">
    <source>
        <dbReference type="ARBA" id="ARBA00023125"/>
    </source>
</evidence>
<organism evidence="7 8">
    <name type="scientific">Nicotiana tabacum</name>
    <name type="common">Common tobacco</name>
    <dbReference type="NCBI Taxonomy" id="4097"/>
    <lineage>
        <taxon>Eukaryota</taxon>
        <taxon>Viridiplantae</taxon>
        <taxon>Streptophyta</taxon>
        <taxon>Embryophyta</taxon>
        <taxon>Tracheophyta</taxon>
        <taxon>Spermatophyta</taxon>
        <taxon>Magnoliopsida</taxon>
        <taxon>eudicotyledons</taxon>
        <taxon>Gunneridae</taxon>
        <taxon>Pentapetalae</taxon>
        <taxon>asterids</taxon>
        <taxon>lamiids</taxon>
        <taxon>Solanales</taxon>
        <taxon>Solanaceae</taxon>
        <taxon>Nicotianoideae</taxon>
        <taxon>Nicotianeae</taxon>
        <taxon>Nicotiana</taxon>
    </lineage>
</organism>
<gene>
    <name evidence="8" type="primary">LOC107810323</name>
</gene>
<dbReference type="Gene3D" id="2.40.330.10">
    <property type="entry name" value="DNA-binding pseudobarrel domain"/>
    <property type="match status" value="1"/>
</dbReference>
<dbReference type="KEGG" id="nta:107810323"/>
<dbReference type="InterPro" id="IPR015300">
    <property type="entry name" value="DNA-bd_pseudobarrel_sf"/>
</dbReference>
<evidence type="ECO:0000313" key="7">
    <source>
        <dbReference type="Proteomes" id="UP000790787"/>
    </source>
</evidence>
<dbReference type="GeneID" id="107810323"/>
<keyword evidence="3" id="KW-0238">DNA-binding</keyword>
<dbReference type="AlphaFoldDB" id="A0A1S4BNV1"/>
<keyword evidence="2" id="KW-0805">Transcription regulation</keyword>
<dbReference type="PANTHER" id="PTHR31391:SF64">
    <property type="entry name" value="B3 DOMAIN-CONTAINING PROTEIN OS06G0112300"/>
    <property type="match status" value="1"/>
</dbReference>
<dbReference type="SMART" id="SM01019">
    <property type="entry name" value="B3"/>
    <property type="match status" value="1"/>
</dbReference>
<dbReference type="InterPro" id="IPR003340">
    <property type="entry name" value="B3_DNA-bd"/>
</dbReference>
<dbReference type="CDD" id="cd10017">
    <property type="entry name" value="B3_DNA"/>
    <property type="match status" value="1"/>
</dbReference>
<dbReference type="Proteomes" id="UP000790787">
    <property type="component" value="Chromosome 7"/>
</dbReference>
<dbReference type="STRING" id="4097.A0A1S4BNV1"/>
<name>A0A1S4BNV1_TOBAC</name>
<proteinExistence type="predicted"/>
<dbReference type="PANTHER" id="PTHR31391">
    <property type="entry name" value="B3 DOMAIN-CONTAINING PROTEIN OS11G0197600-RELATED"/>
    <property type="match status" value="1"/>
</dbReference>